<comment type="caution">
    <text evidence="1">The sequence shown here is derived from an EMBL/GenBank/DDBJ whole genome shotgun (WGS) entry which is preliminary data.</text>
</comment>
<gene>
    <name evidence="1" type="ORF">B5P45_25225</name>
</gene>
<organism evidence="1 2">
    <name type="scientific">Phyllobacterium zundukense</name>
    <dbReference type="NCBI Taxonomy" id="1867719"/>
    <lineage>
        <taxon>Bacteria</taxon>
        <taxon>Pseudomonadati</taxon>
        <taxon>Pseudomonadota</taxon>
        <taxon>Alphaproteobacteria</taxon>
        <taxon>Hyphomicrobiales</taxon>
        <taxon>Phyllobacteriaceae</taxon>
        <taxon>Phyllobacterium</taxon>
    </lineage>
</organism>
<proteinExistence type="predicted"/>
<sequence length="102" mass="10960">MAATVPQSALDVMGICSLFVLMNRILSLTTIGALIDNAHNLRAYCNSCRHCVKLDLEALAARLGRDHGSMHVDLVPKLKCECGSKDIALILSTEATEGRGHV</sequence>
<dbReference type="EMBL" id="MZMT01000053">
    <property type="protein sequence ID" value="PIO42328.1"/>
    <property type="molecule type" value="Genomic_DNA"/>
</dbReference>
<dbReference type="AlphaFoldDB" id="A0A2N9VS60"/>
<dbReference type="OrthoDB" id="8083970at2"/>
<protein>
    <submittedName>
        <fullName evidence="1">Uncharacterized protein</fullName>
    </submittedName>
</protein>
<name>A0A2N9VS60_9HYPH</name>
<dbReference type="KEGG" id="pht:BLM14_14770"/>
<dbReference type="RefSeq" id="WP_100000130.1">
    <property type="nucleotide sequence ID" value="NZ_CP017940.1"/>
</dbReference>
<evidence type="ECO:0000313" key="2">
    <source>
        <dbReference type="Proteomes" id="UP000232163"/>
    </source>
</evidence>
<accession>A0A2N9VS60</accession>
<keyword evidence="2" id="KW-1185">Reference proteome</keyword>
<reference evidence="1 2" key="1">
    <citation type="journal article" date="2017" name="Int J Environ Stud">
        <title>Does the Miocene-Pliocene relict legume Oxytropis triphylla form nitrogen-fixing nodules with a combination of bacterial strains?</title>
        <authorList>
            <person name="Safronova V."/>
            <person name="Belimov A."/>
            <person name="Sazanova A."/>
            <person name="Kuznetsova I."/>
            <person name="Popova J."/>
            <person name="Andronov E."/>
            <person name="Verkhozina A."/>
            <person name="Tikhonovich I."/>
        </authorList>
    </citation>
    <scope>NUCLEOTIDE SEQUENCE [LARGE SCALE GENOMIC DNA]</scope>
    <source>
        <strain evidence="1 2">Tri-38</strain>
    </source>
</reference>
<evidence type="ECO:0000313" key="1">
    <source>
        <dbReference type="EMBL" id="PIO42328.1"/>
    </source>
</evidence>
<dbReference type="Proteomes" id="UP000232163">
    <property type="component" value="Unassembled WGS sequence"/>
</dbReference>